<feature type="binding site" evidence="6">
    <location>
        <position position="122"/>
    </location>
    <ligand>
        <name>Mg(2+)</name>
        <dbReference type="ChEBI" id="CHEBI:18420"/>
        <label>2</label>
    </ligand>
</feature>
<name>A0A6H0DII5_9VIRU</name>
<dbReference type="InterPro" id="IPR005093">
    <property type="entry name" value="RNArep_beta"/>
</dbReference>
<dbReference type="GO" id="GO:0003968">
    <property type="term" value="F:RNA-directed RNA polymerase activity"/>
    <property type="evidence" value="ECO:0007669"/>
    <property type="project" value="UniProtKB-KW"/>
</dbReference>
<dbReference type="PROSITE" id="PS50522">
    <property type="entry name" value="RDRP_PHAGE"/>
    <property type="match status" value="1"/>
</dbReference>
<evidence type="ECO:0000313" key="8">
    <source>
        <dbReference type="EMBL" id="QIS88004.1"/>
    </source>
</evidence>
<feature type="binding site" evidence="6">
    <location>
        <position position="38"/>
    </location>
    <ligand>
        <name>Mg(2+)</name>
        <dbReference type="ChEBI" id="CHEBI:18420"/>
        <label>2</label>
    </ligand>
</feature>
<feature type="binding site" evidence="6">
    <location>
        <position position="121"/>
    </location>
    <ligand>
        <name>Mg(2+)</name>
        <dbReference type="ChEBI" id="CHEBI:18420"/>
        <label>2</label>
    </ligand>
</feature>
<keyword evidence="6" id="KW-0460">Magnesium</keyword>
<dbReference type="GO" id="GO:0000166">
    <property type="term" value="F:nucleotide binding"/>
    <property type="evidence" value="ECO:0007669"/>
    <property type="project" value="UniProtKB-KW"/>
</dbReference>
<dbReference type="EC" id="2.7.7.48" evidence="1"/>
<proteinExistence type="predicted"/>
<evidence type="ECO:0000256" key="3">
    <source>
        <dbReference type="ARBA" id="ARBA00022953"/>
    </source>
</evidence>
<keyword evidence="3" id="KW-0693">Viral RNA replication</keyword>
<reference evidence="8" key="1">
    <citation type="submission" date="2020-01" db="EMBL/GenBank/DDBJ databases">
        <title>Sustained virome diversity in Antarctic penguins and their ticks: geographical connectedness and no evidence for low pathogen pressure.</title>
        <authorList>
            <person name="Wille M."/>
            <person name="Harvey E."/>
            <person name="Shi M."/>
            <person name="Gonzalez-Acuna D."/>
            <person name="Holmes E.C."/>
            <person name="Hurt A.C."/>
        </authorList>
    </citation>
    <scope>NUCLEOTIDE SEQUENCE</scope>
    <source>
        <strain evidence="8">Antarctic60</strain>
    </source>
</reference>
<dbReference type="EMBL" id="MT025125">
    <property type="protein sequence ID" value="QIS88004.1"/>
    <property type="molecule type" value="Genomic_RNA"/>
</dbReference>
<dbReference type="Pfam" id="PF03431">
    <property type="entry name" value="RNA_replicase_B"/>
    <property type="match status" value="1"/>
</dbReference>
<sequence length="384" mass="43806">MIGWAIKMCLKHNADCDLFSDQFLHGMRISDPRQSTVDESNASDSVHLKACELVLPGNVYSRVNKTRSPFILLKCPVSDRQTYYPSIKVSSMGNGFTFEILSLLNLAVARLHDADASTFGDDVIINNKYADAFVQDIQALGFIINTKKSFINSPLRESCGAFFLDGFGYITCFDIKYCHNMHDVIITMGKILRIVGLNRGWNHKLKDDLTHLWADILPKIPNAFLGPLRFKKETQFSGLPNFNPLTIKSVVRSGKNESTTFRYSKVSTIYDHLQLTMDLPEWVECGDYIKRSKRSNQCREARKRNLAYLEKLSADYQISSGDLHIVATLDSVPKVRQKPVNIVKNIPLMYAYLWAGRRTPMTYRHNSTWRLRYQVVDSIGNTIQ</sequence>
<keyword evidence="8" id="KW-0808">Transferase</keyword>
<evidence type="ECO:0000256" key="5">
    <source>
        <dbReference type="ARBA" id="ARBA00048744"/>
    </source>
</evidence>
<comment type="cofactor">
    <cofactor evidence="6">
        <name>Mg(2+)</name>
        <dbReference type="ChEBI" id="CHEBI:18420"/>
    </cofactor>
    <text evidence="6">Binds 2 Mg(2+) per subunit.</text>
</comment>
<feature type="domain" description="RdRp catalytic" evidence="7">
    <location>
        <begin position="23"/>
        <end position="153"/>
    </location>
</feature>
<evidence type="ECO:0000256" key="6">
    <source>
        <dbReference type="PIRSR" id="PIRSR605093-1"/>
    </source>
</evidence>
<dbReference type="GO" id="GO:0046872">
    <property type="term" value="F:metal ion binding"/>
    <property type="evidence" value="ECO:0007669"/>
    <property type="project" value="UniProtKB-KW"/>
</dbReference>
<organism evidence="8">
    <name type="scientific">Cope virus</name>
    <dbReference type="NCBI Taxonomy" id="2707209"/>
    <lineage>
        <taxon>Viruses</taxon>
        <taxon>Riboviria</taxon>
    </lineage>
</organism>
<evidence type="ECO:0000259" key="7">
    <source>
        <dbReference type="PROSITE" id="PS50522"/>
    </source>
</evidence>
<keyword evidence="8" id="KW-0548">Nucleotidyltransferase</keyword>
<protein>
    <recommendedName>
        <fullName evidence="1">RNA-directed RNA polymerase</fullName>
        <ecNumber evidence="1">2.7.7.48</ecNumber>
    </recommendedName>
    <alternativeName>
        <fullName evidence="4">RNA replicase beta chain</fullName>
    </alternativeName>
</protein>
<dbReference type="InterPro" id="IPR007096">
    <property type="entry name" value="RNA-dir_Rpol_cat_phage"/>
</dbReference>
<keyword evidence="6" id="KW-0479">Metal-binding</keyword>
<evidence type="ECO:0000256" key="4">
    <source>
        <dbReference type="ARBA" id="ARBA00030248"/>
    </source>
</evidence>
<dbReference type="GO" id="GO:0039694">
    <property type="term" value="P:viral RNA genome replication"/>
    <property type="evidence" value="ECO:0007669"/>
    <property type="project" value="InterPro"/>
</dbReference>
<comment type="catalytic activity">
    <reaction evidence="5">
        <text>RNA(n) + a ribonucleoside 5'-triphosphate = RNA(n+1) + diphosphate</text>
        <dbReference type="Rhea" id="RHEA:21248"/>
        <dbReference type="Rhea" id="RHEA-COMP:14527"/>
        <dbReference type="Rhea" id="RHEA-COMP:17342"/>
        <dbReference type="ChEBI" id="CHEBI:33019"/>
        <dbReference type="ChEBI" id="CHEBI:61557"/>
        <dbReference type="ChEBI" id="CHEBI:140395"/>
        <dbReference type="EC" id="2.7.7.48"/>
    </reaction>
</comment>
<evidence type="ECO:0000256" key="1">
    <source>
        <dbReference type="ARBA" id="ARBA00012494"/>
    </source>
</evidence>
<keyword evidence="8" id="KW-0696">RNA-directed RNA polymerase</keyword>
<accession>A0A6H0DII5</accession>
<evidence type="ECO:0000256" key="2">
    <source>
        <dbReference type="ARBA" id="ARBA00022741"/>
    </source>
</evidence>
<keyword evidence="2" id="KW-0547">Nucleotide-binding</keyword>